<evidence type="ECO:0000313" key="2">
    <source>
        <dbReference type="Proteomes" id="UP000232323"/>
    </source>
</evidence>
<sequence>MGCGASTPDENRIVVQQPEGYAAPYGQPGYAPAPMPYGQPGYPPGYGAPVAPGYYPGQPQTVIIQEGGGYQQNQGVGMGGVMAAGAVGLGAGILGGMMIEDAIDGGDMF</sequence>
<dbReference type="EMBL" id="BEGY01000100">
    <property type="protein sequence ID" value="GAX83489.1"/>
    <property type="molecule type" value="Genomic_DNA"/>
</dbReference>
<protein>
    <submittedName>
        <fullName evidence="1">Uncharacterized protein</fullName>
    </submittedName>
</protein>
<accession>A0A250XKN5</accession>
<organism evidence="1 2">
    <name type="scientific">Chlamydomonas eustigma</name>
    <dbReference type="NCBI Taxonomy" id="1157962"/>
    <lineage>
        <taxon>Eukaryota</taxon>
        <taxon>Viridiplantae</taxon>
        <taxon>Chlorophyta</taxon>
        <taxon>core chlorophytes</taxon>
        <taxon>Chlorophyceae</taxon>
        <taxon>CS clade</taxon>
        <taxon>Chlamydomonadales</taxon>
        <taxon>Chlamydomonadaceae</taxon>
        <taxon>Chlamydomonas</taxon>
    </lineage>
</organism>
<dbReference type="Proteomes" id="UP000232323">
    <property type="component" value="Unassembled WGS sequence"/>
</dbReference>
<comment type="caution">
    <text evidence="1">The sequence shown here is derived from an EMBL/GenBank/DDBJ whole genome shotgun (WGS) entry which is preliminary data.</text>
</comment>
<proteinExistence type="predicted"/>
<gene>
    <name evidence="1" type="ORF">CEUSTIGMA_g10914.t1</name>
</gene>
<keyword evidence="2" id="KW-1185">Reference proteome</keyword>
<name>A0A250XKN5_9CHLO</name>
<evidence type="ECO:0000313" key="1">
    <source>
        <dbReference type="EMBL" id="GAX83489.1"/>
    </source>
</evidence>
<dbReference type="AlphaFoldDB" id="A0A250XKN5"/>
<reference evidence="1 2" key="1">
    <citation type="submission" date="2017-08" db="EMBL/GenBank/DDBJ databases">
        <title>Acidophilic green algal genome provides insights into adaptation to an acidic environment.</title>
        <authorList>
            <person name="Hirooka S."/>
            <person name="Hirose Y."/>
            <person name="Kanesaki Y."/>
            <person name="Higuchi S."/>
            <person name="Fujiwara T."/>
            <person name="Onuma R."/>
            <person name="Era A."/>
            <person name="Ohbayashi R."/>
            <person name="Uzuka A."/>
            <person name="Nozaki H."/>
            <person name="Yoshikawa H."/>
            <person name="Miyagishima S.Y."/>
        </authorList>
    </citation>
    <scope>NUCLEOTIDE SEQUENCE [LARGE SCALE GENOMIC DNA]</scope>
    <source>
        <strain evidence="1 2">NIES-2499</strain>
    </source>
</reference>